<dbReference type="AlphaFoldDB" id="A0A5B7AG78"/>
<dbReference type="PANTHER" id="PTHR33179:SF4">
    <property type="entry name" value="VQ MOTIF-CONTAINING PROTEIN"/>
    <property type="match status" value="1"/>
</dbReference>
<accession>A0A5B7AG78</accession>
<dbReference type="EMBL" id="GHES01025191">
    <property type="protein sequence ID" value="MPA55750.1"/>
    <property type="molecule type" value="Transcribed_RNA"/>
</dbReference>
<sequence>MDSGNSGSIQSSSGGDEEYDSRSESISAFLMNPTGHIGPMSNPPPHLNHHGSTTPMFDPLSNYFDPMSRPPPPLSNHPNSLLNLDMVWSKPLRSEPNSTEINPILSSVQPFFGSHPRGPLTNSSSPTVPFPPVPENPTLRSDQPHVARNPKKRSRASRRAPTTVLTTDTTNFRAMVQEFTGIPAPPFTSSPFPRGRLDLFGTPSTMRSNPSQPAPYLLRPFTQKVQPPLMLDGGGGGGGGGTTNNNFTSSGSASNNNASTYGLLKQPQSEQLNMQNPVFTFQSPPPKYPTSQASLEIPSNDHSHLKPVVFEEFGSTHGLSNLISSDGTASRNNPTTWGGDGVASNDATDHLRSVNGNYNLLRNLTSGKLNYSASSSNFHGDKGSENLPTRGEGMVESWICSSD</sequence>
<dbReference type="Pfam" id="PF05678">
    <property type="entry name" value="VQ"/>
    <property type="match status" value="1"/>
</dbReference>
<feature type="compositionally biased region" description="Gly residues" evidence="1">
    <location>
        <begin position="233"/>
        <end position="242"/>
    </location>
</feature>
<evidence type="ECO:0000313" key="3">
    <source>
        <dbReference type="EMBL" id="MPA55750.1"/>
    </source>
</evidence>
<protein>
    <submittedName>
        <fullName evidence="3">Putative VQ motif-containing protein</fullName>
    </submittedName>
</protein>
<dbReference type="InterPro" id="IPR008889">
    <property type="entry name" value="VQ"/>
</dbReference>
<evidence type="ECO:0000259" key="2">
    <source>
        <dbReference type="Pfam" id="PF05678"/>
    </source>
</evidence>
<organism evidence="3">
    <name type="scientific">Davidia involucrata</name>
    <name type="common">Dove tree</name>
    <dbReference type="NCBI Taxonomy" id="16924"/>
    <lineage>
        <taxon>Eukaryota</taxon>
        <taxon>Viridiplantae</taxon>
        <taxon>Streptophyta</taxon>
        <taxon>Embryophyta</taxon>
        <taxon>Tracheophyta</taxon>
        <taxon>Spermatophyta</taxon>
        <taxon>Magnoliopsida</taxon>
        <taxon>eudicotyledons</taxon>
        <taxon>Gunneridae</taxon>
        <taxon>Pentapetalae</taxon>
        <taxon>asterids</taxon>
        <taxon>Cornales</taxon>
        <taxon>Nyssaceae</taxon>
        <taxon>Davidia</taxon>
    </lineage>
</organism>
<dbReference type="PANTHER" id="PTHR33179">
    <property type="entry name" value="VQ MOTIF-CONTAINING PROTEIN"/>
    <property type="match status" value="1"/>
</dbReference>
<feature type="domain" description="VQ" evidence="2">
    <location>
        <begin position="159"/>
        <end position="186"/>
    </location>
</feature>
<feature type="compositionally biased region" description="Basic residues" evidence="1">
    <location>
        <begin position="148"/>
        <end position="158"/>
    </location>
</feature>
<feature type="region of interest" description="Disordered" evidence="1">
    <location>
        <begin position="233"/>
        <end position="258"/>
    </location>
</feature>
<feature type="region of interest" description="Disordered" evidence="1">
    <location>
        <begin position="1"/>
        <end position="54"/>
    </location>
</feature>
<name>A0A5B7AG78_DAVIN</name>
<feature type="compositionally biased region" description="Low complexity" evidence="1">
    <location>
        <begin position="1"/>
        <end position="14"/>
    </location>
</feature>
<gene>
    <name evidence="3" type="ORF">Din_025191</name>
</gene>
<dbReference type="InterPro" id="IPR039609">
    <property type="entry name" value="VQ_15/22"/>
</dbReference>
<proteinExistence type="predicted"/>
<feature type="compositionally biased region" description="Low complexity" evidence="1">
    <location>
        <begin position="243"/>
        <end position="258"/>
    </location>
</feature>
<feature type="region of interest" description="Disordered" evidence="1">
    <location>
        <begin position="112"/>
        <end position="162"/>
    </location>
</feature>
<evidence type="ECO:0000256" key="1">
    <source>
        <dbReference type="SAM" id="MobiDB-lite"/>
    </source>
</evidence>
<reference evidence="3" key="1">
    <citation type="submission" date="2019-08" db="EMBL/GenBank/DDBJ databases">
        <title>Reference gene set and small RNA set construction with multiple tissues from Davidia involucrata Baill.</title>
        <authorList>
            <person name="Yang H."/>
            <person name="Zhou C."/>
            <person name="Li G."/>
            <person name="Wang J."/>
            <person name="Gao P."/>
            <person name="Wang M."/>
            <person name="Wang R."/>
            <person name="Zhao Y."/>
        </authorList>
    </citation>
    <scope>NUCLEOTIDE SEQUENCE</scope>
    <source>
        <tissue evidence="3">Mixed with DoveR01_LX</tissue>
    </source>
</reference>